<feature type="active site" evidence="3 4">
    <location>
        <position position="311"/>
    </location>
</feature>
<dbReference type="HAMAP" id="MF_00099">
    <property type="entry name" value="CheB_chemtxs"/>
    <property type="match status" value="1"/>
</dbReference>
<protein>
    <recommendedName>
        <fullName evidence="3">Protein-glutamate methylesterase/protein-glutamine glutaminase</fullName>
        <ecNumber evidence="3">3.1.1.61</ecNumber>
        <ecNumber evidence="3">3.5.1.44</ecNumber>
    </recommendedName>
</protein>
<dbReference type="EC" id="3.1.1.61" evidence="3"/>
<proteinExistence type="inferred from homology"/>
<dbReference type="SUPFAM" id="SSF52738">
    <property type="entry name" value="Methylesterase CheB, C-terminal domain"/>
    <property type="match status" value="1"/>
</dbReference>
<comment type="subcellular location">
    <subcellularLocation>
        <location evidence="3">Cytoplasm</location>
    </subcellularLocation>
</comment>
<comment type="catalytic activity">
    <reaction evidence="3">
        <text>L-glutaminyl-[protein] + H2O = L-glutamyl-[protein] + NH4(+)</text>
        <dbReference type="Rhea" id="RHEA:16441"/>
        <dbReference type="Rhea" id="RHEA-COMP:10207"/>
        <dbReference type="Rhea" id="RHEA-COMP:10208"/>
        <dbReference type="ChEBI" id="CHEBI:15377"/>
        <dbReference type="ChEBI" id="CHEBI:28938"/>
        <dbReference type="ChEBI" id="CHEBI:29973"/>
        <dbReference type="ChEBI" id="CHEBI:30011"/>
        <dbReference type="EC" id="3.5.1.44"/>
    </reaction>
</comment>
<dbReference type="CDD" id="cd17541">
    <property type="entry name" value="REC_CheB-like"/>
    <property type="match status" value="1"/>
</dbReference>
<dbReference type="InterPro" id="IPR011006">
    <property type="entry name" value="CheY-like_superfamily"/>
</dbReference>
<keyword evidence="3" id="KW-0963">Cytoplasm</keyword>
<dbReference type="Gene3D" id="3.40.50.2300">
    <property type="match status" value="1"/>
</dbReference>
<evidence type="ECO:0000256" key="2">
    <source>
        <dbReference type="ARBA" id="ARBA00048267"/>
    </source>
</evidence>
<evidence type="ECO:0000259" key="6">
    <source>
        <dbReference type="PROSITE" id="PS50110"/>
    </source>
</evidence>
<dbReference type="Proteomes" id="UP001527882">
    <property type="component" value="Unassembled WGS sequence"/>
</dbReference>
<dbReference type="Gene3D" id="3.40.50.180">
    <property type="entry name" value="Methylesterase CheB, C-terminal domain"/>
    <property type="match status" value="1"/>
</dbReference>
<comment type="PTM">
    <text evidence="3">Phosphorylated by CheA. Phosphorylation of the N-terminal regulatory domain activates the methylesterase activity.</text>
</comment>
<keyword evidence="3 5" id="KW-0597">Phosphoprotein</keyword>
<comment type="domain">
    <text evidence="3">Contains a C-terminal catalytic domain, and an N-terminal region which modulates catalytic activity.</text>
</comment>
<comment type="caution">
    <text evidence="8">The sequence shown here is derived from an EMBL/GenBank/DDBJ whole genome shotgun (WGS) entry which is preliminary data.</text>
</comment>
<dbReference type="SMART" id="SM00448">
    <property type="entry name" value="REC"/>
    <property type="match status" value="1"/>
</dbReference>
<dbReference type="InterPro" id="IPR000673">
    <property type="entry name" value="Sig_transdc_resp-reg_Me-estase"/>
</dbReference>
<dbReference type="PROSITE" id="PS50110">
    <property type="entry name" value="RESPONSE_REGULATORY"/>
    <property type="match status" value="1"/>
</dbReference>
<accession>A0ABT4Q649</accession>
<dbReference type="SUPFAM" id="SSF52172">
    <property type="entry name" value="CheY-like"/>
    <property type="match status" value="1"/>
</dbReference>
<organism evidence="8 9">
    <name type="scientific">Paenibacillus gyeongsangnamensis</name>
    <dbReference type="NCBI Taxonomy" id="3388067"/>
    <lineage>
        <taxon>Bacteria</taxon>
        <taxon>Bacillati</taxon>
        <taxon>Bacillota</taxon>
        <taxon>Bacilli</taxon>
        <taxon>Bacillales</taxon>
        <taxon>Paenibacillaceae</taxon>
        <taxon>Paenibacillus</taxon>
    </lineage>
</organism>
<comment type="function">
    <text evidence="3">Involved in chemotaxis. Part of a chemotaxis signal transduction system that modulates chemotaxis in response to various stimuli. Catalyzes the demethylation of specific methylglutamate residues introduced into the chemoreceptors (methyl-accepting chemotaxis proteins or MCP) by CheR. Also mediates the irreversible deamidation of specific glutamine residues to glutamic acid.</text>
</comment>
<name>A0ABT4Q649_9BACL</name>
<evidence type="ECO:0000256" key="1">
    <source>
        <dbReference type="ARBA" id="ARBA00022801"/>
    </source>
</evidence>
<dbReference type="EMBL" id="JAQAGZ010000004">
    <property type="protein sequence ID" value="MCZ8512351.1"/>
    <property type="molecule type" value="Genomic_DNA"/>
</dbReference>
<keyword evidence="9" id="KW-1185">Reference proteome</keyword>
<comment type="similarity">
    <text evidence="3">Belongs to the CheB family.</text>
</comment>
<feature type="domain" description="Response regulatory" evidence="6">
    <location>
        <begin position="5"/>
        <end position="122"/>
    </location>
</feature>
<dbReference type="PANTHER" id="PTHR42872">
    <property type="entry name" value="PROTEIN-GLUTAMATE METHYLESTERASE/PROTEIN-GLUTAMINE GLUTAMINASE"/>
    <property type="match status" value="1"/>
</dbReference>
<feature type="active site" evidence="3 4">
    <location>
        <position position="214"/>
    </location>
</feature>
<dbReference type="PROSITE" id="PS50122">
    <property type="entry name" value="CHEB"/>
    <property type="match status" value="1"/>
</dbReference>
<reference evidence="8 9" key="1">
    <citation type="submission" date="2022-12" db="EMBL/GenBank/DDBJ databases">
        <title>Draft genome sequence of Paenibacillus sp. dW9.</title>
        <authorList>
            <person name="Choi E.-W."/>
            <person name="Kim D.-U."/>
        </authorList>
    </citation>
    <scope>NUCLEOTIDE SEQUENCE [LARGE SCALE GENOMIC DNA]</scope>
    <source>
        <strain evidence="9">dW9</strain>
    </source>
</reference>
<dbReference type="PANTHER" id="PTHR42872:SF3">
    <property type="entry name" value="PROTEIN-GLUTAMATE METHYLESTERASE_PROTEIN-GLUTAMINE GLUTAMINASE 1"/>
    <property type="match status" value="1"/>
</dbReference>
<dbReference type="InterPro" id="IPR008248">
    <property type="entry name" value="CheB-like"/>
</dbReference>
<evidence type="ECO:0000256" key="5">
    <source>
        <dbReference type="PROSITE-ProRule" id="PRU00169"/>
    </source>
</evidence>
<feature type="modified residue" description="4-aspartylphosphate" evidence="3 5">
    <location>
        <position position="56"/>
    </location>
</feature>
<dbReference type="NCBIfam" id="NF001965">
    <property type="entry name" value="PRK00742.1"/>
    <property type="match status" value="1"/>
</dbReference>
<keyword evidence="3 4" id="KW-0145">Chemotaxis</keyword>
<comment type="catalytic activity">
    <reaction evidence="2 3">
        <text>[protein]-L-glutamate 5-O-methyl ester + H2O = L-glutamyl-[protein] + methanol + H(+)</text>
        <dbReference type="Rhea" id="RHEA:23236"/>
        <dbReference type="Rhea" id="RHEA-COMP:10208"/>
        <dbReference type="Rhea" id="RHEA-COMP:10311"/>
        <dbReference type="ChEBI" id="CHEBI:15377"/>
        <dbReference type="ChEBI" id="CHEBI:15378"/>
        <dbReference type="ChEBI" id="CHEBI:17790"/>
        <dbReference type="ChEBI" id="CHEBI:29973"/>
        <dbReference type="ChEBI" id="CHEBI:82795"/>
        <dbReference type="EC" id="3.1.1.61"/>
    </reaction>
</comment>
<dbReference type="RefSeq" id="WP_269880772.1">
    <property type="nucleotide sequence ID" value="NZ_JAQAGZ010000004.1"/>
</dbReference>
<keyword evidence="1 3" id="KW-0378">Hydrolase</keyword>
<feature type="active site" evidence="3 4">
    <location>
        <position position="187"/>
    </location>
</feature>
<evidence type="ECO:0000256" key="3">
    <source>
        <dbReference type="HAMAP-Rule" id="MF_00099"/>
    </source>
</evidence>
<evidence type="ECO:0000256" key="4">
    <source>
        <dbReference type="PROSITE-ProRule" id="PRU00050"/>
    </source>
</evidence>
<gene>
    <name evidence="3" type="primary">cheB</name>
    <name evidence="8" type="ORF">O9H85_07885</name>
</gene>
<dbReference type="Pfam" id="PF01339">
    <property type="entry name" value="CheB_methylest"/>
    <property type="match status" value="1"/>
</dbReference>
<dbReference type="EC" id="3.5.1.44" evidence="3"/>
<feature type="domain" description="CheB-type methylesterase" evidence="7">
    <location>
        <begin position="175"/>
        <end position="370"/>
    </location>
</feature>
<dbReference type="PIRSF" id="PIRSF000876">
    <property type="entry name" value="RR_chemtxs_CheB"/>
    <property type="match status" value="1"/>
</dbReference>
<evidence type="ECO:0000313" key="9">
    <source>
        <dbReference type="Proteomes" id="UP001527882"/>
    </source>
</evidence>
<dbReference type="InterPro" id="IPR035909">
    <property type="entry name" value="CheB_C"/>
</dbReference>
<evidence type="ECO:0000259" key="7">
    <source>
        <dbReference type="PROSITE" id="PS50122"/>
    </source>
</evidence>
<dbReference type="Pfam" id="PF00072">
    <property type="entry name" value="Response_reg"/>
    <property type="match status" value="1"/>
</dbReference>
<dbReference type="InterPro" id="IPR001789">
    <property type="entry name" value="Sig_transdc_resp-reg_receiver"/>
</dbReference>
<sequence length="372" mass="40311">MQPYDVLVVDDSFFMRKLITDFISEDPQLRVVATAKNGKEAVELVRKLKPQAVTMDIEMPEMNGLDALRHIMKENPVPVIMLSSLTQEGAAETIRALEWGAFDFVGKPSGSISLDLHKVKKMLLEKLRAAVTTNMSRHCKPLKLEAAPAAPAEREVAAARQENAAPVSFSPAEAASSFEHLVAIGTSTGGPRALHTVLSGIPQHFPAPVLIVQHMPPNFTKSLAVRLNSISGLRVVEAEEGMVLENSTAYIAPGGFHMTVARNGSKGYKIHLTKDEPRGGHRPSVDVLFESLLPLKELKRHIVIMTGMGSDGAKGMQALERAGAMTTIAESEETCIVYGMPRSAVQLGCVTDVLPQQDIATRLKQAVAMRPQ</sequence>
<dbReference type="CDD" id="cd16432">
    <property type="entry name" value="CheB_Rec"/>
    <property type="match status" value="1"/>
</dbReference>
<evidence type="ECO:0000313" key="8">
    <source>
        <dbReference type="EMBL" id="MCZ8512351.1"/>
    </source>
</evidence>